<dbReference type="Proteomes" id="UP000278627">
    <property type="component" value="Unassembled WGS sequence"/>
</dbReference>
<reference evidence="1 2" key="2">
    <citation type="submission" date="2018-11" db="EMBL/GenBank/DDBJ databases">
        <authorList>
            <consortium name="Pathogen Informatics"/>
        </authorList>
    </citation>
    <scope>NUCLEOTIDE SEQUENCE [LARGE SCALE GENOMIC DNA]</scope>
</reference>
<reference evidence="3" key="1">
    <citation type="submission" date="2017-02" db="UniProtKB">
        <authorList>
            <consortium name="WormBaseParasite"/>
        </authorList>
    </citation>
    <scope>IDENTIFICATION</scope>
</reference>
<name>A0A0N4TVY8_BRUPA</name>
<evidence type="ECO:0000313" key="1">
    <source>
        <dbReference type="EMBL" id="VDN94188.1"/>
    </source>
</evidence>
<evidence type="ECO:0000313" key="3">
    <source>
        <dbReference type="WBParaSite" id="BPAG_0001307401-mRNA-1"/>
    </source>
</evidence>
<dbReference type="AlphaFoldDB" id="A0A0N4TVY8"/>
<dbReference type="EMBL" id="UZAD01013342">
    <property type="protein sequence ID" value="VDN94188.1"/>
    <property type="molecule type" value="Genomic_DNA"/>
</dbReference>
<protein>
    <submittedName>
        <fullName evidence="3">Reverse transcriptase</fullName>
    </submittedName>
</protein>
<keyword evidence="2" id="KW-1185">Reference proteome</keyword>
<dbReference type="WBParaSite" id="BPAG_0001307401-mRNA-1">
    <property type="protein sequence ID" value="BPAG_0001307401-mRNA-1"/>
    <property type="gene ID" value="BPAG_0001307401"/>
</dbReference>
<gene>
    <name evidence="1" type="ORF">BPAG_LOCUS13002</name>
</gene>
<proteinExistence type="predicted"/>
<accession>A0A0N4TVY8</accession>
<evidence type="ECO:0000313" key="2">
    <source>
        <dbReference type="Proteomes" id="UP000278627"/>
    </source>
</evidence>
<organism evidence="3">
    <name type="scientific">Brugia pahangi</name>
    <name type="common">Filarial nematode worm</name>
    <dbReference type="NCBI Taxonomy" id="6280"/>
    <lineage>
        <taxon>Eukaryota</taxon>
        <taxon>Metazoa</taxon>
        <taxon>Ecdysozoa</taxon>
        <taxon>Nematoda</taxon>
        <taxon>Chromadorea</taxon>
        <taxon>Rhabditida</taxon>
        <taxon>Spirurina</taxon>
        <taxon>Spiruromorpha</taxon>
        <taxon>Filarioidea</taxon>
        <taxon>Onchocercidae</taxon>
        <taxon>Brugia</taxon>
    </lineage>
</organism>
<sequence>MADMELRAFEARLDTMMDQLNEESTELIIERPRYAHAVMVFASGAEPGELLTASRIKMLDPIYVPVEAATNGHQKFHYYSENTTSPAKSMSDFNNCDEREDFDLITTVGIYDDDDIQKALRKLEESRSMLDDESIITPSTNIFLLNGHEFDYVNDNSAVRSKKCQTVNHFCASPPFSRSIPDRYTALKEGALLFPSQLRQERRASTSSTRTLL</sequence>